<evidence type="ECO:0000259" key="2">
    <source>
        <dbReference type="PROSITE" id="PS51385"/>
    </source>
</evidence>
<dbReference type="GO" id="GO:0003729">
    <property type="term" value="F:mRNA binding"/>
    <property type="evidence" value="ECO:0007669"/>
    <property type="project" value="TreeGrafter"/>
</dbReference>
<feature type="compositionally biased region" description="Low complexity" evidence="1">
    <location>
        <begin position="406"/>
        <end position="417"/>
    </location>
</feature>
<dbReference type="SUPFAM" id="SSF50182">
    <property type="entry name" value="Sm-like ribonucleoproteins"/>
    <property type="match status" value="1"/>
</dbReference>
<dbReference type="SUPFAM" id="SSF64153">
    <property type="entry name" value="YjeF N-terminal domain-like"/>
    <property type="match status" value="1"/>
</dbReference>
<sequence length="710" mass="78309">MDKYLGVFVKIVLNNNDTVRGYIQGKDKQGHLLLKDATIEQANGYHAKEALLPINTTHIKDLEVLDMNKTSTPQPSEKEEQQKKQQQQLEQQKHQDMLAQQQHMAHQQQQQHHFQMQQQLMFQQQQQQFHPMPYPQHSPLVGAMQMDPAILFQQNMPRDPAILSAQEPMYRNDKSPINGNNSLMDPAIVYTERIGQSPQQQPKPQPVTNNMVQHMFQKQQQQQQQQQPGLKSLDPSALFQQQQSTQQQQQQQQAQPQKQKQQKKEASSSQVPFQDPAIISVTSSPVASPKSKKPLFGGKKNIKPVKEIVIFEDYADFEKGNKGTVKKANDRKAATGTDQSSSSNSSTPIVKKKATKSTTSQNDTPKQQQQQLNNKLESLVLGEKPADKSRSTSSPQIEVLTKQTKPSSPASLSSTTSNIPASLIPPRVRRSGSSNQQQQQAKPAENHGVESDTTSDHATRILTVSGGIQIPSINANQMEVAKLIGRETGLTQTQLVENGAFGISTMVLKAIGGHRRIQPDNHNAAPVVVILAGPTAIGESGIAAARHLANRGCQVIISMSEDTYCGATVEQYKKLAKFSGARIVYSLDELPDQYTTPVDIIVDALLGSDMLKITPAIKSQMNWANNNKAPVLSIEFPSGVNPNDGQASDTFINPKWTLCLGAPYTGCTSRNVTGELFLADAGLPFSCFEKSVPSFHIPWGSDFVLALEYA</sequence>
<reference evidence="3" key="1">
    <citation type="submission" date="2014-09" db="EMBL/GenBank/DDBJ databases">
        <title>Draft genome sequence of an oleaginous Mucoromycotina fungus Mucor ambiguus NBRC6742.</title>
        <authorList>
            <person name="Takeda I."/>
            <person name="Yamane N."/>
            <person name="Morita T."/>
            <person name="Tamano K."/>
            <person name="Machida M."/>
            <person name="Baker S."/>
            <person name="Koike H."/>
        </authorList>
    </citation>
    <scope>NUCLEOTIDE SEQUENCE</scope>
    <source>
        <strain evidence="3">NBRC 6742</strain>
    </source>
</reference>
<feature type="compositionally biased region" description="Polar residues" evidence="1">
    <location>
        <begin position="356"/>
        <end position="365"/>
    </location>
</feature>
<dbReference type="InterPro" id="IPR036652">
    <property type="entry name" value="YjeF_N_dom_sf"/>
</dbReference>
<evidence type="ECO:0000313" key="3">
    <source>
        <dbReference type="EMBL" id="GAN03213.1"/>
    </source>
</evidence>
<keyword evidence="4" id="KW-1185">Reference proteome</keyword>
<dbReference type="GO" id="GO:0000932">
    <property type="term" value="C:P-body"/>
    <property type="evidence" value="ECO:0007669"/>
    <property type="project" value="TreeGrafter"/>
</dbReference>
<protein>
    <recommendedName>
        <fullName evidence="2">YjeF N-terminal domain-containing protein</fullName>
    </recommendedName>
</protein>
<accession>A0A0C9MMS1</accession>
<dbReference type="STRING" id="91626.A0A0C9MMS1"/>
<dbReference type="PROSITE" id="PS51385">
    <property type="entry name" value="YJEF_N"/>
    <property type="match status" value="1"/>
</dbReference>
<dbReference type="PANTHER" id="PTHR13612">
    <property type="entry name" value="ENHANCER OF MRNA-DECAPPING PROTEIN 3"/>
    <property type="match status" value="1"/>
</dbReference>
<dbReference type="Pfam" id="PF03853">
    <property type="entry name" value="YjeF_N"/>
    <property type="match status" value="1"/>
</dbReference>
<dbReference type="GO" id="GO:0033962">
    <property type="term" value="P:P-body assembly"/>
    <property type="evidence" value="ECO:0007669"/>
    <property type="project" value="TreeGrafter"/>
</dbReference>
<feature type="compositionally biased region" description="Low complexity" evidence="1">
    <location>
        <begin position="366"/>
        <end position="376"/>
    </location>
</feature>
<dbReference type="GO" id="GO:0031087">
    <property type="term" value="P:deadenylation-independent decapping of nuclear-transcribed mRNA"/>
    <property type="evidence" value="ECO:0007669"/>
    <property type="project" value="TreeGrafter"/>
</dbReference>
<gene>
    <name evidence="3" type="ORF">MAM1_0036d02664</name>
</gene>
<feature type="region of interest" description="Disordered" evidence="1">
    <location>
        <begin position="69"/>
        <end position="98"/>
    </location>
</feature>
<organism evidence="3">
    <name type="scientific">Mucor ambiguus</name>
    <dbReference type="NCBI Taxonomy" id="91626"/>
    <lineage>
        <taxon>Eukaryota</taxon>
        <taxon>Fungi</taxon>
        <taxon>Fungi incertae sedis</taxon>
        <taxon>Mucoromycota</taxon>
        <taxon>Mucoromycotina</taxon>
        <taxon>Mucoromycetes</taxon>
        <taxon>Mucorales</taxon>
        <taxon>Mucorineae</taxon>
        <taxon>Mucoraceae</taxon>
        <taxon>Mucor</taxon>
    </lineage>
</organism>
<dbReference type="OrthoDB" id="10030313at2759"/>
<dbReference type="Proteomes" id="UP000053815">
    <property type="component" value="Unassembled WGS sequence"/>
</dbReference>
<feature type="compositionally biased region" description="Basic and acidic residues" evidence="1">
    <location>
        <begin position="444"/>
        <end position="455"/>
    </location>
</feature>
<dbReference type="PANTHER" id="PTHR13612:SF0">
    <property type="entry name" value="ENHANCER OF MRNA-DECAPPING PROTEIN 3"/>
    <property type="match status" value="1"/>
</dbReference>
<dbReference type="Gene3D" id="3.40.50.10260">
    <property type="entry name" value="YjeF N-terminal domain"/>
    <property type="match status" value="1"/>
</dbReference>
<feature type="region of interest" description="Disordered" evidence="1">
    <location>
        <begin position="216"/>
        <end position="299"/>
    </location>
</feature>
<feature type="compositionally biased region" description="Polar residues" evidence="1">
    <location>
        <begin position="391"/>
        <end position="405"/>
    </location>
</feature>
<feature type="region of interest" description="Disordered" evidence="1">
    <location>
        <begin position="326"/>
        <end position="455"/>
    </location>
</feature>
<feature type="compositionally biased region" description="Low complexity" evidence="1">
    <location>
        <begin position="280"/>
        <end position="289"/>
    </location>
</feature>
<dbReference type="InterPro" id="IPR010920">
    <property type="entry name" value="LSM_dom_sf"/>
</dbReference>
<dbReference type="EMBL" id="DF836325">
    <property type="protein sequence ID" value="GAN03213.1"/>
    <property type="molecule type" value="Genomic_DNA"/>
</dbReference>
<evidence type="ECO:0000256" key="1">
    <source>
        <dbReference type="SAM" id="MobiDB-lite"/>
    </source>
</evidence>
<feature type="compositionally biased region" description="Low complexity" evidence="1">
    <location>
        <begin position="240"/>
        <end position="259"/>
    </location>
</feature>
<dbReference type="InterPro" id="IPR004443">
    <property type="entry name" value="YjeF_N_dom"/>
</dbReference>
<proteinExistence type="predicted"/>
<feature type="compositionally biased region" description="Low complexity" evidence="1">
    <location>
        <begin position="217"/>
        <end position="227"/>
    </location>
</feature>
<feature type="domain" description="YjeF N-terminal" evidence="2">
    <location>
        <begin position="473"/>
        <end position="689"/>
    </location>
</feature>
<name>A0A0C9MMS1_9FUNG</name>
<dbReference type="AlphaFoldDB" id="A0A0C9MMS1"/>
<evidence type="ECO:0000313" key="4">
    <source>
        <dbReference type="Proteomes" id="UP000053815"/>
    </source>
</evidence>